<dbReference type="AlphaFoldDB" id="K0KD35"/>
<sequence>MCVSSGPARFSGTTLYGGRCEHPEHGHIEVLGYQNTAVNLADGPNSMLLHLPATGMTRANFIPVGRHTDVLTRMANAAGPVAVAAAGSVAWMDAEPVEVFEHDVYTIVLAADPTRIPEALHQVPAHQRPTVSPGLFRFYADAFPRHTIALCCFDNAEAAQAKPLLLWYHPNDPDRIVLPALDSHTGGVPDLDAPVQTAHQVLLGTPNGFPVTYGPGMRHKLRTFLPDAVIGVDSYDLLPNGDFAISVADLASLDTENFHDLGHALLHRVRP</sequence>
<dbReference type="BioCyc" id="SESP1179773:BN6_RS36105-MONOMER"/>
<organism evidence="1 2">
    <name type="scientific">Saccharothrix espanaensis (strain ATCC 51144 / DSM 44229 / JCM 9112 / NBRC 15066 / NRRL 15764)</name>
    <dbReference type="NCBI Taxonomy" id="1179773"/>
    <lineage>
        <taxon>Bacteria</taxon>
        <taxon>Bacillati</taxon>
        <taxon>Actinomycetota</taxon>
        <taxon>Actinomycetes</taxon>
        <taxon>Pseudonocardiales</taxon>
        <taxon>Pseudonocardiaceae</taxon>
        <taxon>Saccharothrix</taxon>
    </lineage>
</organism>
<protein>
    <submittedName>
        <fullName evidence="1">Uncharacterized protein</fullName>
    </submittedName>
</protein>
<accession>K0KD35</accession>
<dbReference type="eggNOG" id="ENOG5033RZK">
    <property type="taxonomic scope" value="Bacteria"/>
</dbReference>
<evidence type="ECO:0000313" key="1">
    <source>
        <dbReference type="EMBL" id="CCH34699.1"/>
    </source>
</evidence>
<dbReference type="KEGG" id="sesp:BN6_74720"/>
<gene>
    <name evidence="1" type="ordered locus">BN6_74720</name>
</gene>
<name>K0KD35_SACES</name>
<dbReference type="STRING" id="1179773.BN6_74720"/>
<evidence type="ECO:0000313" key="2">
    <source>
        <dbReference type="Proteomes" id="UP000006281"/>
    </source>
</evidence>
<dbReference type="EMBL" id="HE804045">
    <property type="protein sequence ID" value="CCH34699.1"/>
    <property type="molecule type" value="Genomic_DNA"/>
</dbReference>
<dbReference type="OrthoDB" id="4568424at2"/>
<dbReference type="Proteomes" id="UP000006281">
    <property type="component" value="Chromosome"/>
</dbReference>
<reference evidence="1 2" key="1">
    <citation type="journal article" date="2012" name="BMC Genomics">
        <title>Complete genome sequence of Saccharothrix espanaensis DSM 44229T and comparison to the other completely sequenced Pseudonocardiaceae.</title>
        <authorList>
            <person name="Strobel T."/>
            <person name="Al-Dilaimi A."/>
            <person name="Blom J."/>
            <person name="Gessner A."/>
            <person name="Kalinowski J."/>
            <person name="Luzhetska M."/>
            <person name="Puhler A."/>
            <person name="Szczepanowski R."/>
            <person name="Bechthold A."/>
            <person name="Ruckert C."/>
        </authorList>
    </citation>
    <scope>NUCLEOTIDE SEQUENCE [LARGE SCALE GENOMIC DNA]</scope>
    <source>
        <strain evidence="2">ATCC 51144 / DSM 44229 / JCM 9112 / NBRC 15066 / NRRL 15764</strain>
    </source>
</reference>
<keyword evidence="2" id="KW-1185">Reference proteome</keyword>
<dbReference type="PATRIC" id="fig|1179773.3.peg.7546"/>
<dbReference type="HOGENOM" id="CLU_096763_0_0_11"/>
<proteinExistence type="predicted"/>
<dbReference type="RefSeq" id="WP_015104809.1">
    <property type="nucleotide sequence ID" value="NC_019673.1"/>
</dbReference>